<reference evidence="1 2" key="2">
    <citation type="submission" date="2018-11" db="EMBL/GenBank/DDBJ databases">
        <authorList>
            <consortium name="Pathogen Informatics"/>
        </authorList>
    </citation>
    <scope>NUCLEOTIDE SEQUENCE [LARGE SCALE GENOMIC DNA]</scope>
    <source>
        <strain evidence="1 2">MHpl1</strain>
    </source>
</reference>
<keyword evidence="2" id="KW-1185">Reference proteome</keyword>
<gene>
    <name evidence="1" type="ORF">HPLM_LOCUS6626</name>
</gene>
<dbReference type="Proteomes" id="UP000268014">
    <property type="component" value="Unassembled WGS sequence"/>
</dbReference>
<evidence type="ECO:0000313" key="2">
    <source>
        <dbReference type="Proteomes" id="UP000268014"/>
    </source>
</evidence>
<sequence length="126" mass="14508">MDQPQLCFKRSVIGRVRSATKPDIEPPLRLGESILQSIWSTTPLGWPIRQLLMSDRQAHTTERIYAVPLRDIPYFADCDYGMIAPWKDFSCRPYEKNLRSIAIGFLLSSLIDCTWMVFQSKSVLNV</sequence>
<evidence type="ECO:0000313" key="3">
    <source>
        <dbReference type="WBParaSite" id="HPLM_0000663401-mRNA-1"/>
    </source>
</evidence>
<dbReference type="AlphaFoldDB" id="A0A0N4W8S3"/>
<organism evidence="3">
    <name type="scientific">Haemonchus placei</name>
    <name type="common">Barber's pole worm</name>
    <dbReference type="NCBI Taxonomy" id="6290"/>
    <lineage>
        <taxon>Eukaryota</taxon>
        <taxon>Metazoa</taxon>
        <taxon>Ecdysozoa</taxon>
        <taxon>Nematoda</taxon>
        <taxon>Chromadorea</taxon>
        <taxon>Rhabditida</taxon>
        <taxon>Rhabditina</taxon>
        <taxon>Rhabditomorpha</taxon>
        <taxon>Strongyloidea</taxon>
        <taxon>Trichostrongylidae</taxon>
        <taxon>Haemonchus</taxon>
    </lineage>
</organism>
<accession>A0A0N4W8S3</accession>
<dbReference type="EMBL" id="UZAF01016521">
    <property type="protein sequence ID" value="VDO29565.1"/>
    <property type="molecule type" value="Genomic_DNA"/>
</dbReference>
<name>A0A0N4W8S3_HAEPC</name>
<proteinExistence type="predicted"/>
<reference evidence="3" key="1">
    <citation type="submission" date="2017-02" db="UniProtKB">
        <authorList>
            <consortium name="WormBaseParasite"/>
        </authorList>
    </citation>
    <scope>IDENTIFICATION</scope>
</reference>
<protein>
    <submittedName>
        <fullName evidence="1 3">Uncharacterized protein</fullName>
    </submittedName>
</protein>
<evidence type="ECO:0000313" key="1">
    <source>
        <dbReference type="EMBL" id="VDO29565.1"/>
    </source>
</evidence>
<dbReference type="WBParaSite" id="HPLM_0000663401-mRNA-1">
    <property type="protein sequence ID" value="HPLM_0000663401-mRNA-1"/>
    <property type="gene ID" value="HPLM_0000663401"/>
</dbReference>